<accession>A0A919W1W6</accession>
<feature type="region of interest" description="Disordered" evidence="1">
    <location>
        <begin position="1"/>
        <end position="62"/>
    </location>
</feature>
<dbReference type="AlphaFoldDB" id="A0A919W1W6"/>
<organism evidence="2 3">
    <name type="scientific">Paractinoplanes toevensis</name>
    <dbReference type="NCBI Taxonomy" id="571911"/>
    <lineage>
        <taxon>Bacteria</taxon>
        <taxon>Bacillati</taxon>
        <taxon>Actinomycetota</taxon>
        <taxon>Actinomycetes</taxon>
        <taxon>Micromonosporales</taxon>
        <taxon>Micromonosporaceae</taxon>
        <taxon>Paractinoplanes</taxon>
    </lineage>
</organism>
<comment type="caution">
    <text evidence="2">The sequence shown here is derived from an EMBL/GenBank/DDBJ whole genome shotgun (WGS) entry which is preliminary data.</text>
</comment>
<reference evidence="2 3" key="1">
    <citation type="submission" date="2021-03" db="EMBL/GenBank/DDBJ databases">
        <title>Whole genome shotgun sequence of Actinoplanes toevensis NBRC 105298.</title>
        <authorList>
            <person name="Komaki H."/>
            <person name="Tamura T."/>
        </authorList>
    </citation>
    <scope>NUCLEOTIDE SEQUENCE [LARGE SCALE GENOMIC DNA]</scope>
    <source>
        <strain evidence="2 3">NBRC 105298</strain>
    </source>
</reference>
<dbReference type="EMBL" id="BOQN01000061">
    <property type="protein sequence ID" value="GIM92927.1"/>
    <property type="molecule type" value="Genomic_DNA"/>
</dbReference>
<sequence length="108" mass="10915">MGASPMSGKDGTPTPASVRFRSNPFPYGPAQSRGTRSRQVPLTLRAPATGGPGPPPATPDLVDLPCGQSGKSARSALAPGGVGAREVVRFRPAALPREILESAALSGV</sequence>
<protein>
    <submittedName>
        <fullName evidence="2">Uncharacterized protein</fullName>
    </submittedName>
</protein>
<gene>
    <name evidence="2" type="ORF">Ato02nite_047200</name>
</gene>
<evidence type="ECO:0000313" key="2">
    <source>
        <dbReference type="EMBL" id="GIM92927.1"/>
    </source>
</evidence>
<name>A0A919W1W6_9ACTN</name>
<proteinExistence type="predicted"/>
<evidence type="ECO:0000256" key="1">
    <source>
        <dbReference type="SAM" id="MobiDB-lite"/>
    </source>
</evidence>
<dbReference type="Proteomes" id="UP000677082">
    <property type="component" value="Unassembled WGS sequence"/>
</dbReference>
<keyword evidence="3" id="KW-1185">Reference proteome</keyword>
<evidence type="ECO:0000313" key="3">
    <source>
        <dbReference type="Proteomes" id="UP000677082"/>
    </source>
</evidence>